<accession>A0ABV8REN0</accession>
<dbReference type="RefSeq" id="WP_381421203.1">
    <property type="nucleotide sequence ID" value="NZ_JBHSDH010000011.1"/>
</dbReference>
<proteinExistence type="inferred from homology"/>
<dbReference type="Pfam" id="PF01523">
    <property type="entry name" value="PmbA_TldD_1st"/>
    <property type="match status" value="1"/>
</dbReference>
<name>A0ABV8REN0_9SPHN</name>
<protein>
    <submittedName>
        <fullName evidence="5">TldD/PmbA family protein</fullName>
    </submittedName>
</protein>
<keyword evidence="6" id="KW-1185">Reference proteome</keyword>
<dbReference type="InterPro" id="IPR045569">
    <property type="entry name" value="Metalloprtase-TldD/E_C"/>
</dbReference>
<dbReference type="InterPro" id="IPR045570">
    <property type="entry name" value="Metalloprtase-TldD/E_cen_dom"/>
</dbReference>
<evidence type="ECO:0000259" key="3">
    <source>
        <dbReference type="Pfam" id="PF19289"/>
    </source>
</evidence>
<reference evidence="6" key="1">
    <citation type="journal article" date="2019" name="Int. J. Syst. Evol. Microbiol.">
        <title>The Global Catalogue of Microorganisms (GCM) 10K type strain sequencing project: providing services to taxonomists for standard genome sequencing and annotation.</title>
        <authorList>
            <consortium name="The Broad Institute Genomics Platform"/>
            <consortium name="The Broad Institute Genome Sequencing Center for Infectious Disease"/>
            <person name="Wu L."/>
            <person name="Ma J."/>
        </authorList>
    </citation>
    <scope>NUCLEOTIDE SEQUENCE [LARGE SCALE GENOMIC DNA]</scope>
    <source>
        <strain evidence="6">CECT 8531</strain>
    </source>
</reference>
<dbReference type="InterPro" id="IPR002510">
    <property type="entry name" value="Metalloprtase-TldD/E_N"/>
</dbReference>
<evidence type="ECO:0000313" key="5">
    <source>
        <dbReference type="EMBL" id="MFC4291397.1"/>
    </source>
</evidence>
<comment type="caution">
    <text evidence="5">The sequence shown here is derived from an EMBL/GenBank/DDBJ whole genome shotgun (WGS) entry which is preliminary data.</text>
</comment>
<organism evidence="5 6">
    <name type="scientific">Sphingorhabdus arenilitoris</name>
    <dbReference type="NCBI Taxonomy" id="1490041"/>
    <lineage>
        <taxon>Bacteria</taxon>
        <taxon>Pseudomonadati</taxon>
        <taxon>Pseudomonadota</taxon>
        <taxon>Alphaproteobacteria</taxon>
        <taxon>Sphingomonadales</taxon>
        <taxon>Sphingomonadaceae</taxon>
        <taxon>Sphingorhabdus</taxon>
    </lineage>
</organism>
<dbReference type="Pfam" id="PF19290">
    <property type="entry name" value="PmbA_TldD_2nd"/>
    <property type="match status" value="1"/>
</dbReference>
<feature type="domain" description="Metalloprotease TldD/E C-terminal" evidence="3">
    <location>
        <begin position="231"/>
        <end position="447"/>
    </location>
</feature>
<evidence type="ECO:0000259" key="4">
    <source>
        <dbReference type="Pfam" id="PF19290"/>
    </source>
</evidence>
<feature type="domain" description="Metalloprotease TldD/E central" evidence="4">
    <location>
        <begin position="120"/>
        <end position="224"/>
    </location>
</feature>
<sequence>MLSKNEALERATSLVEKAMKAGADAADAVYSCDASTDVQVRLGLLEDVSRNEGEDIGLRVFLGQKSATISSSNMNPDLLAGLVSRALDMAREAPEDKYAGLAPEELLFKGELPDIDSDDGGDPDPAALKERALACEDAARAVPGVTNSEGGGASAGRSIFAIATSHGFAAANSSSGYGVHASVLAGTGEGKERDYDYRSARHESDLPAAETIGKSAGERTVKRLNPGSVKSGAMPILFDPRVGGSLIGHLLGGISGSSIARRTSFLLEQLGATIFDSSLSVIDDPLRPRGLNSRAFDAEGLPTQRSALIDKGVLTGWMMEAASARQLGLTPTGHAARGVSGAPGVSASNVHLEGGSGSAADLMADIKQGIYITELSGQGVNMVTGDYSRGAAGFLILDGEIAGAVSEFTIAGNLKNMFRQMRAASDLEFIRSVNVPTLRIDGMMVAGA</sequence>
<dbReference type="PANTHER" id="PTHR43421">
    <property type="entry name" value="METALLOPROTEASE PMBA"/>
    <property type="match status" value="1"/>
</dbReference>
<dbReference type="InterPro" id="IPR047657">
    <property type="entry name" value="PmbA"/>
</dbReference>
<gene>
    <name evidence="5" type="ORF">ACFOWX_03105</name>
</gene>
<dbReference type="SUPFAM" id="SSF111283">
    <property type="entry name" value="Putative modulator of DNA gyrase, PmbA/TldD"/>
    <property type="match status" value="1"/>
</dbReference>
<evidence type="ECO:0000256" key="1">
    <source>
        <dbReference type="ARBA" id="ARBA00005836"/>
    </source>
</evidence>
<comment type="similarity">
    <text evidence="1">Belongs to the peptidase U62 family.</text>
</comment>
<dbReference type="Proteomes" id="UP001595887">
    <property type="component" value="Unassembled WGS sequence"/>
</dbReference>
<dbReference type="Gene3D" id="3.30.2290.10">
    <property type="entry name" value="PmbA/TldD superfamily"/>
    <property type="match status" value="1"/>
</dbReference>
<dbReference type="PANTHER" id="PTHR43421:SF1">
    <property type="entry name" value="METALLOPROTEASE PMBA"/>
    <property type="match status" value="1"/>
</dbReference>
<dbReference type="Pfam" id="PF19289">
    <property type="entry name" value="PmbA_TldD_3rd"/>
    <property type="match status" value="1"/>
</dbReference>
<feature type="domain" description="Metalloprotease TldD/E N-terminal" evidence="2">
    <location>
        <begin position="34"/>
        <end position="90"/>
    </location>
</feature>
<evidence type="ECO:0000313" key="6">
    <source>
        <dbReference type="Proteomes" id="UP001595887"/>
    </source>
</evidence>
<dbReference type="InterPro" id="IPR036059">
    <property type="entry name" value="TldD/PmbA_sf"/>
</dbReference>
<dbReference type="InterPro" id="IPR035068">
    <property type="entry name" value="TldD/PmbA_N"/>
</dbReference>
<dbReference type="EMBL" id="JBHSDH010000011">
    <property type="protein sequence ID" value="MFC4291397.1"/>
    <property type="molecule type" value="Genomic_DNA"/>
</dbReference>
<evidence type="ECO:0000259" key="2">
    <source>
        <dbReference type="Pfam" id="PF01523"/>
    </source>
</evidence>